<dbReference type="FunFam" id="3.30.830.10:FF:000031">
    <property type="entry name" value="Putative zinc metalloprotease"/>
    <property type="match status" value="1"/>
</dbReference>
<feature type="domain" description="Peptidase M16 N-terminal" evidence="1">
    <location>
        <begin position="3"/>
        <end position="87"/>
    </location>
</feature>
<dbReference type="OMA" id="WEGFARI"/>
<reference evidence="3" key="2">
    <citation type="submission" date="2025-09" db="UniProtKB">
        <authorList>
            <consortium name="Ensembl"/>
        </authorList>
    </citation>
    <scope>IDENTIFICATION</scope>
</reference>
<name>S4REB2_PETMA</name>
<evidence type="ECO:0000313" key="3">
    <source>
        <dbReference type="Ensembl" id="ENSPMAP00000003544.1"/>
    </source>
</evidence>
<dbReference type="Gene3D" id="3.30.830.10">
    <property type="entry name" value="Metalloenzyme, LuxS/M16 peptidase-like"/>
    <property type="match status" value="4"/>
</dbReference>
<protein>
    <submittedName>
        <fullName evidence="3">Uncharacterized protein</fullName>
    </submittedName>
</protein>
<dbReference type="InterPro" id="IPR011249">
    <property type="entry name" value="Metalloenz_LuxS/M16"/>
</dbReference>
<accession>S4REB2</accession>
<dbReference type="GO" id="GO:0046872">
    <property type="term" value="F:metal ion binding"/>
    <property type="evidence" value="ECO:0007669"/>
    <property type="project" value="InterPro"/>
</dbReference>
<dbReference type="MEROPS" id="M16.A18"/>
<dbReference type="Pfam" id="PF05193">
    <property type="entry name" value="Peptidase_M16_C"/>
    <property type="match status" value="1"/>
</dbReference>
<dbReference type="InterPro" id="IPR011765">
    <property type="entry name" value="Pept_M16_N"/>
</dbReference>
<proteinExistence type="predicted"/>
<dbReference type="PANTHER" id="PTHR43016">
    <property type="entry name" value="PRESEQUENCE PROTEASE"/>
    <property type="match status" value="1"/>
</dbReference>
<dbReference type="FunFam" id="3.30.830.10:FF:000015">
    <property type="entry name" value="Putative zinc metalloprotease"/>
    <property type="match status" value="1"/>
</dbReference>
<dbReference type="HOGENOM" id="CLU_006065_0_0_1"/>
<dbReference type="InterPro" id="IPR007863">
    <property type="entry name" value="Peptidase_M16_C"/>
</dbReference>
<evidence type="ECO:0000259" key="1">
    <source>
        <dbReference type="Pfam" id="PF00675"/>
    </source>
</evidence>
<dbReference type="AlphaFoldDB" id="S4REB2"/>
<reference evidence="3" key="1">
    <citation type="submission" date="2025-08" db="UniProtKB">
        <authorList>
            <consortium name="Ensembl"/>
        </authorList>
    </citation>
    <scope>IDENTIFICATION</scope>
</reference>
<feature type="domain" description="Peptidase M16 C-terminal" evidence="2">
    <location>
        <begin position="147"/>
        <end position="317"/>
    </location>
</feature>
<dbReference type="SUPFAM" id="SSF63411">
    <property type="entry name" value="LuxS/MPP-like metallohydrolase"/>
    <property type="match status" value="3"/>
</dbReference>
<evidence type="ECO:0000259" key="2">
    <source>
        <dbReference type="Pfam" id="PF05193"/>
    </source>
</evidence>
<dbReference type="PANTHER" id="PTHR43016:SF16">
    <property type="entry name" value="METALLOPROTEASE, PUTATIVE (AFU_ORTHOLOGUE AFUA_4G07610)-RELATED"/>
    <property type="match status" value="1"/>
</dbReference>
<dbReference type="STRING" id="7757.ENSPMAP00000003544"/>
<dbReference type="FunFam" id="3.30.830.10:FF:000036">
    <property type="entry name" value="Putative zinc metalloprotease"/>
    <property type="match status" value="1"/>
</dbReference>
<dbReference type="Pfam" id="PF00675">
    <property type="entry name" value="Peptidase_M16"/>
    <property type="match status" value="1"/>
</dbReference>
<sequence length="950" mass="106839">TEAYDDDGLPHTLEHLVFMGSEEYPYKGVLDLLANRCLAQGTNAWTDTDHTCYTITTAGSEGFLNLLPIYLDHILYPTLTESSYITEVHHINGDGENAGVVYCEMQARENTGESRTHRAMLNAMYSGRCGYKSETGGMLENLRTSTSHKKVCDYHRTFYRPENLCLIITGQVDPEEVFRALDLTEQKIKSKDPLPPHVRPWQSSVPEFTDLTESVVQYPSDDETTGMVTVAWRGPSAKDLYKMTAIGTLLEYLSDTAISPLQRDLVEISDPYCNKVGCSILENSVGCVYIKCCNVPFPKLSDVKEKLLATLRRIGDGTEALDMPRMQTVIARQILEALNHAEDHPHEAIAFSCIGHFLYGDTEEEVLLRKRLNQVEAFKKLAEEPVEYWLDLLNFYFVDKPCVTVVGEPSHALQVEMEAAESGRVERQRETLGEEGLLKCAKIIENALQQNEVRPALDFIIRIVVKILIAFTEIFIAVLTSTGSHGTKRPATNATLEVVPLNVSNCAVCWISLYIVMLDTTPVPQELKPYLGLYSEIIFESPLMRDGVLVPHEEVIKQLAEDTVKNDATLGMKGCRFFCGSYAHLLCIMLKVDRQKYRKGVQWIRELMHQVVFTPERIQIVATKILNEVPRHKRDGSTVVTAILKELNFPSVSYCSFEFTQWLHLKHESVKKGSLIQSDNSIFKCIISNFSSSHFWNIVKQVKSLLLSAQLPLTLTGLAMGPTCLLEMTQGHEHLLPMGQTGILIGVGSVESSYVMESTPCITDYTHPDLPAIMVFIEYLTALEGPMWRQLRGLGLAYHYSMLAVPSQGLLFFSLYKSSHPVSAYKHAKEILDEFVLGATPWDPVILESSISSVIFEIIERETTVSEASLQSLLSSFRKMDNNYILTLLGKVARVTAEDLRRVGREYFTRLFDPTHSRCAVVCSPAKVEEISQGFRGSYFLFMNDLTFAL</sequence>
<dbReference type="GeneTree" id="ENSGT00550000075503"/>
<dbReference type="Ensembl" id="ENSPMAT00000003559.1">
    <property type="protein sequence ID" value="ENSPMAP00000003544.1"/>
    <property type="gene ID" value="ENSPMAG00000003242.1"/>
</dbReference>
<organism evidence="3">
    <name type="scientific">Petromyzon marinus</name>
    <name type="common">Sea lamprey</name>
    <dbReference type="NCBI Taxonomy" id="7757"/>
    <lineage>
        <taxon>Eukaryota</taxon>
        <taxon>Metazoa</taxon>
        <taxon>Chordata</taxon>
        <taxon>Craniata</taxon>
        <taxon>Vertebrata</taxon>
        <taxon>Cyclostomata</taxon>
        <taxon>Hyperoartia</taxon>
        <taxon>Petromyzontiformes</taxon>
        <taxon>Petromyzontidae</taxon>
        <taxon>Petromyzon</taxon>
    </lineage>
</organism>